<dbReference type="EMBL" id="SLUK01000006">
    <property type="protein sequence ID" value="TCL43271.1"/>
    <property type="molecule type" value="Genomic_DNA"/>
</dbReference>
<feature type="transmembrane region" description="Helical" evidence="1">
    <location>
        <begin position="74"/>
        <end position="94"/>
    </location>
</feature>
<evidence type="ECO:0008006" key="4">
    <source>
        <dbReference type="Google" id="ProtNLM"/>
    </source>
</evidence>
<feature type="transmembrane region" description="Helical" evidence="1">
    <location>
        <begin position="131"/>
        <end position="152"/>
    </location>
</feature>
<dbReference type="Proteomes" id="UP000294682">
    <property type="component" value="Unassembled WGS sequence"/>
</dbReference>
<feature type="transmembrane region" description="Helical" evidence="1">
    <location>
        <begin position="47"/>
        <end position="68"/>
    </location>
</feature>
<comment type="caution">
    <text evidence="2">The sequence shown here is derived from an EMBL/GenBank/DDBJ whole genome shotgun (WGS) entry which is preliminary data.</text>
</comment>
<keyword evidence="1" id="KW-0812">Transmembrane</keyword>
<keyword evidence="3" id="KW-1185">Reference proteome</keyword>
<keyword evidence="1" id="KW-1133">Transmembrane helix</keyword>
<dbReference type="RefSeq" id="WP_132084629.1">
    <property type="nucleotide sequence ID" value="NZ_SLUK01000006.1"/>
</dbReference>
<evidence type="ECO:0000313" key="3">
    <source>
        <dbReference type="Proteomes" id="UP000294682"/>
    </source>
</evidence>
<reference evidence="2 3" key="1">
    <citation type="submission" date="2019-03" db="EMBL/GenBank/DDBJ databases">
        <title>Genomic Encyclopedia of Type Strains, Phase IV (KMG-IV): sequencing the most valuable type-strain genomes for metagenomic binning, comparative biology and taxonomic classification.</title>
        <authorList>
            <person name="Goeker M."/>
        </authorList>
    </citation>
    <scope>NUCLEOTIDE SEQUENCE [LARGE SCALE GENOMIC DNA]</scope>
    <source>
        <strain evidence="2 3">DSM 100433</strain>
    </source>
</reference>
<dbReference type="Pfam" id="PF19845">
    <property type="entry name" value="DUF6320"/>
    <property type="match status" value="1"/>
</dbReference>
<evidence type="ECO:0000256" key="1">
    <source>
        <dbReference type="SAM" id="Phobius"/>
    </source>
</evidence>
<proteinExistence type="predicted"/>
<evidence type="ECO:0000313" key="2">
    <source>
        <dbReference type="EMBL" id="TCL43271.1"/>
    </source>
</evidence>
<dbReference type="AlphaFoldDB" id="A0A9X8UJ57"/>
<keyword evidence="1" id="KW-0472">Membrane</keyword>
<sequence>MTYCKRCGVRAQGEDEYCVLCGAPLESLGGEEAPLYPHIKFSNRMRYLLRVLAMVSVVLVALSLYFDYVADSDTIWSLIVLGATIYGWTSFLTARRSFKNVGLMIFIQLIAISVLGYVIDLSTGNHGWMLGYVIPFLIIAAQGIITSVMLVRPLLFRDFVLYQFMIGILGILSILLMVFGLTTVCWPYITACIYSAVILVGTILLADRKTKQEMVKRFHF</sequence>
<feature type="transmembrane region" description="Helical" evidence="1">
    <location>
        <begin position="186"/>
        <end position="206"/>
    </location>
</feature>
<dbReference type="InterPro" id="IPR046283">
    <property type="entry name" value="DUF6320"/>
</dbReference>
<protein>
    <recommendedName>
        <fullName evidence="4">Zinc ribbon domain-containing protein</fullName>
    </recommendedName>
</protein>
<name>A0A9X8UJ57_9FIRM</name>
<accession>A0A9X8UJ57</accession>
<organism evidence="2 3">
    <name type="scientific">Harryflintia acetispora</name>
    <dbReference type="NCBI Taxonomy" id="1849041"/>
    <lineage>
        <taxon>Bacteria</taxon>
        <taxon>Bacillati</taxon>
        <taxon>Bacillota</taxon>
        <taxon>Clostridia</taxon>
        <taxon>Eubacteriales</taxon>
        <taxon>Oscillospiraceae</taxon>
        <taxon>Harryflintia</taxon>
    </lineage>
</organism>
<feature type="transmembrane region" description="Helical" evidence="1">
    <location>
        <begin position="101"/>
        <end position="119"/>
    </location>
</feature>
<feature type="transmembrane region" description="Helical" evidence="1">
    <location>
        <begin position="159"/>
        <end position="180"/>
    </location>
</feature>
<gene>
    <name evidence="2" type="ORF">EDD78_106132</name>
</gene>